<dbReference type="OrthoDB" id="5979581at2759"/>
<dbReference type="Gene3D" id="1.10.510.10">
    <property type="entry name" value="Transferase(Phosphotransferase) domain 1"/>
    <property type="match status" value="1"/>
</dbReference>
<name>A0A9W9CV79_9PEZI</name>
<keyword evidence="3" id="KW-0067">ATP-binding</keyword>
<evidence type="ECO:0000313" key="5">
    <source>
        <dbReference type="EMBL" id="KAJ4388581.1"/>
    </source>
</evidence>
<dbReference type="InterPro" id="IPR051931">
    <property type="entry name" value="PAK3-like"/>
</dbReference>
<organism evidence="5 6">
    <name type="scientific">Gnomoniopsis smithogilvyi</name>
    <dbReference type="NCBI Taxonomy" id="1191159"/>
    <lineage>
        <taxon>Eukaryota</taxon>
        <taxon>Fungi</taxon>
        <taxon>Dikarya</taxon>
        <taxon>Ascomycota</taxon>
        <taxon>Pezizomycotina</taxon>
        <taxon>Sordariomycetes</taxon>
        <taxon>Sordariomycetidae</taxon>
        <taxon>Diaporthales</taxon>
        <taxon>Gnomoniaceae</taxon>
        <taxon>Gnomoniopsis</taxon>
    </lineage>
</organism>
<dbReference type="SUPFAM" id="SSF56112">
    <property type="entry name" value="Protein kinase-like (PK-like)"/>
    <property type="match status" value="1"/>
</dbReference>
<keyword evidence="2" id="KW-0547">Nucleotide-binding</keyword>
<dbReference type="PANTHER" id="PTHR45832:SF22">
    <property type="entry name" value="SERINE_THREONINE-PROTEIN KINASE SAMKA-RELATED"/>
    <property type="match status" value="1"/>
</dbReference>
<dbReference type="Pfam" id="PF00069">
    <property type="entry name" value="Pkinase"/>
    <property type="match status" value="1"/>
</dbReference>
<evidence type="ECO:0000259" key="4">
    <source>
        <dbReference type="PROSITE" id="PS50011"/>
    </source>
</evidence>
<dbReference type="InterPro" id="IPR008271">
    <property type="entry name" value="Ser/Thr_kinase_AS"/>
</dbReference>
<evidence type="ECO:0000256" key="1">
    <source>
        <dbReference type="ARBA" id="ARBA00008874"/>
    </source>
</evidence>
<proteinExistence type="inferred from homology"/>
<protein>
    <recommendedName>
        <fullName evidence="4">Protein kinase domain-containing protein</fullName>
    </recommendedName>
</protein>
<keyword evidence="6" id="KW-1185">Reference proteome</keyword>
<dbReference type="GO" id="GO:0004672">
    <property type="term" value="F:protein kinase activity"/>
    <property type="evidence" value="ECO:0007669"/>
    <property type="project" value="InterPro"/>
</dbReference>
<evidence type="ECO:0000256" key="3">
    <source>
        <dbReference type="ARBA" id="ARBA00022840"/>
    </source>
</evidence>
<gene>
    <name evidence="5" type="ORF">N0V93_006039</name>
</gene>
<comment type="similarity">
    <text evidence="1">Belongs to the protein kinase superfamily. STE Ser/Thr protein kinase family. STE20 subfamily.</text>
</comment>
<dbReference type="PROSITE" id="PS50011">
    <property type="entry name" value="PROTEIN_KINASE_DOM"/>
    <property type="match status" value="1"/>
</dbReference>
<sequence length="235" mass="26482">MDSDLLTESNKERLSRSDIKWVARATLEVLKVLHADGLVHTDVKLDNIFVNHSTDGSRFSNIKLGDCGGVVPEQSDFAKEGHLIGAVVNRSPEASLGVRWGTSTDIWSFGTCILSLLYGGNYHLLNPGIEGVKPGDELYEFTIFKRLYKFFGPWPASFKDFEDNDHEVMTLLDFFNNLGPPEKPLQRVTTKELPPADKVFILRVMKLDPRDRPTAQALLEDDWFNETSEDTRAPL</sequence>
<dbReference type="SMART" id="SM00220">
    <property type="entry name" value="S_TKc"/>
    <property type="match status" value="1"/>
</dbReference>
<dbReference type="PROSITE" id="PS00108">
    <property type="entry name" value="PROTEIN_KINASE_ST"/>
    <property type="match status" value="1"/>
</dbReference>
<dbReference type="InterPro" id="IPR011009">
    <property type="entry name" value="Kinase-like_dom_sf"/>
</dbReference>
<dbReference type="Proteomes" id="UP001140453">
    <property type="component" value="Unassembled WGS sequence"/>
</dbReference>
<dbReference type="InterPro" id="IPR000719">
    <property type="entry name" value="Prot_kinase_dom"/>
</dbReference>
<evidence type="ECO:0000313" key="6">
    <source>
        <dbReference type="Proteomes" id="UP001140453"/>
    </source>
</evidence>
<feature type="domain" description="Protein kinase" evidence="4">
    <location>
        <begin position="1"/>
        <end position="224"/>
    </location>
</feature>
<evidence type="ECO:0000256" key="2">
    <source>
        <dbReference type="ARBA" id="ARBA00022741"/>
    </source>
</evidence>
<reference evidence="5" key="1">
    <citation type="submission" date="2022-10" db="EMBL/GenBank/DDBJ databases">
        <title>Tapping the CABI collections for fungal endophytes: first genome assemblies for Collariella, Neodidymelliopsis, Ascochyta clinopodiicola, Didymella pomorum, Didymosphaeria variabile, Neocosmospora piperis and Neocucurbitaria cava.</title>
        <authorList>
            <person name="Hill R."/>
        </authorList>
    </citation>
    <scope>NUCLEOTIDE SEQUENCE</scope>
    <source>
        <strain evidence="5">IMI 355082</strain>
    </source>
</reference>
<dbReference type="GO" id="GO:0005524">
    <property type="term" value="F:ATP binding"/>
    <property type="evidence" value="ECO:0007669"/>
    <property type="project" value="UniProtKB-KW"/>
</dbReference>
<dbReference type="EMBL" id="JAPEVB010000004">
    <property type="protein sequence ID" value="KAJ4388581.1"/>
    <property type="molecule type" value="Genomic_DNA"/>
</dbReference>
<dbReference type="PANTHER" id="PTHR45832">
    <property type="entry name" value="SERINE/THREONINE-PROTEIN KINASE SAMKA-RELATED-RELATED"/>
    <property type="match status" value="1"/>
</dbReference>
<dbReference type="AlphaFoldDB" id="A0A9W9CV79"/>
<comment type="caution">
    <text evidence="5">The sequence shown here is derived from an EMBL/GenBank/DDBJ whole genome shotgun (WGS) entry which is preliminary data.</text>
</comment>
<accession>A0A9W9CV79</accession>